<reference evidence="2" key="1">
    <citation type="submission" date="2022-11" db="EMBL/GenBank/DDBJ databases">
        <authorList>
            <person name="Hyden B.L."/>
            <person name="Feng K."/>
            <person name="Yates T."/>
            <person name="Jawdy S."/>
            <person name="Smart L.B."/>
            <person name="Muchero W."/>
        </authorList>
    </citation>
    <scope>NUCLEOTIDE SEQUENCE</scope>
    <source>
        <tissue evidence="2">Shoot tip</tissue>
    </source>
</reference>
<keyword evidence="3" id="KW-1185">Reference proteome</keyword>
<dbReference type="AlphaFoldDB" id="A0A9Q0VZQ1"/>
<dbReference type="Proteomes" id="UP001151752">
    <property type="component" value="Chromosome 13"/>
</dbReference>
<name>A0A9Q0VZQ1_9ROSI</name>
<feature type="compositionally biased region" description="Low complexity" evidence="1">
    <location>
        <begin position="10"/>
        <end position="21"/>
    </location>
</feature>
<reference evidence="2" key="2">
    <citation type="journal article" date="2023" name="Int. J. Mol. Sci.">
        <title>De Novo Assembly and Annotation of 11 Diverse Shrub Willow (Salix) Genomes Reveals Novel Gene Organization in Sex-Linked Regions.</title>
        <authorList>
            <person name="Hyden B."/>
            <person name="Feng K."/>
            <person name="Yates T.B."/>
            <person name="Jawdy S."/>
            <person name="Cereghino C."/>
            <person name="Smart L.B."/>
            <person name="Muchero W."/>
        </authorList>
    </citation>
    <scope>NUCLEOTIDE SEQUENCE</scope>
    <source>
        <tissue evidence="2">Shoot tip</tissue>
    </source>
</reference>
<accession>A0A9Q0VZQ1</accession>
<dbReference type="EMBL" id="JAPFFM010000007">
    <property type="protein sequence ID" value="KAJ6757563.1"/>
    <property type="molecule type" value="Genomic_DNA"/>
</dbReference>
<evidence type="ECO:0000313" key="2">
    <source>
        <dbReference type="EMBL" id="KAJ6757563.1"/>
    </source>
</evidence>
<evidence type="ECO:0000256" key="1">
    <source>
        <dbReference type="SAM" id="MobiDB-lite"/>
    </source>
</evidence>
<comment type="caution">
    <text evidence="2">The sequence shown here is derived from an EMBL/GenBank/DDBJ whole genome shotgun (WGS) entry which is preliminary data.</text>
</comment>
<proteinExistence type="predicted"/>
<feature type="region of interest" description="Disordered" evidence="1">
    <location>
        <begin position="1"/>
        <end position="21"/>
    </location>
</feature>
<protein>
    <submittedName>
        <fullName evidence="2">Uncharacterized protein</fullName>
    </submittedName>
</protein>
<evidence type="ECO:0000313" key="3">
    <source>
        <dbReference type="Proteomes" id="UP001151752"/>
    </source>
</evidence>
<feature type="compositionally biased region" description="Gly residues" evidence="1">
    <location>
        <begin position="70"/>
        <end position="79"/>
    </location>
</feature>
<organism evidence="2 3">
    <name type="scientific">Salix koriyanagi</name>
    <dbReference type="NCBI Taxonomy" id="2511006"/>
    <lineage>
        <taxon>Eukaryota</taxon>
        <taxon>Viridiplantae</taxon>
        <taxon>Streptophyta</taxon>
        <taxon>Embryophyta</taxon>
        <taxon>Tracheophyta</taxon>
        <taxon>Spermatophyta</taxon>
        <taxon>Magnoliopsida</taxon>
        <taxon>eudicotyledons</taxon>
        <taxon>Gunneridae</taxon>
        <taxon>Pentapetalae</taxon>
        <taxon>rosids</taxon>
        <taxon>fabids</taxon>
        <taxon>Malpighiales</taxon>
        <taxon>Salicaceae</taxon>
        <taxon>Saliceae</taxon>
        <taxon>Salix</taxon>
    </lineage>
</organism>
<feature type="region of interest" description="Disordered" evidence="1">
    <location>
        <begin position="70"/>
        <end position="100"/>
    </location>
</feature>
<sequence length="107" mass="10970">MELKLNNVVTTSSPSPSLLATTDNKNPQFLAFATPRFAKRAAAKQAYDICRDCRSDNTIPGLGPFGGGIGSAIGGGSDRSGGEPSFGNGDGSGTSDNTIPGLARLYF</sequence>
<gene>
    <name evidence="2" type="ORF">OIU74_026760</name>
</gene>